<keyword evidence="2" id="KW-1185">Reference proteome</keyword>
<evidence type="ECO:0000313" key="1">
    <source>
        <dbReference type="EMBL" id="SOC42462.1"/>
    </source>
</evidence>
<accession>A0A285UKW9</accession>
<gene>
    <name evidence="1" type="ORF">SAMN05892877_1104</name>
</gene>
<sequence length="171" mass="18648">MFPCISRGVFVRLISEEMILSLKGVTDACYRLGGGVASFALLTRVGVSTLVKYATLGERRGDGSHEHGATLIPVDIAVEADLRAGSPIITSEMARHLGFRLEPLADRIAIEAPLAEADVLAIMDKATDVWRMARSAFADGRIDAMERRELSQQIRRIIRAAECVLARLEAL</sequence>
<dbReference type="AlphaFoldDB" id="A0A285UKW9"/>
<evidence type="ECO:0000313" key="2">
    <source>
        <dbReference type="Proteomes" id="UP000219167"/>
    </source>
</evidence>
<protein>
    <submittedName>
        <fullName evidence="1">Uncharacterized protein</fullName>
    </submittedName>
</protein>
<organism evidence="1 2">
    <name type="scientific">Rhizobium subbaraonis</name>
    <dbReference type="NCBI Taxonomy" id="908946"/>
    <lineage>
        <taxon>Bacteria</taxon>
        <taxon>Pseudomonadati</taxon>
        <taxon>Pseudomonadota</taxon>
        <taxon>Alphaproteobacteria</taxon>
        <taxon>Hyphomicrobiales</taxon>
        <taxon>Rhizobiaceae</taxon>
        <taxon>Rhizobium/Agrobacterium group</taxon>
        <taxon>Rhizobium</taxon>
    </lineage>
</organism>
<reference evidence="1 2" key="1">
    <citation type="submission" date="2017-08" db="EMBL/GenBank/DDBJ databases">
        <authorList>
            <person name="de Groot N.N."/>
        </authorList>
    </citation>
    <scope>NUCLEOTIDE SEQUENCE [LARGE SCALE GENOMIC DNA]</scope>
    <source>
        <strain evidence="1 2">JC85</strain>
    </source>
</reference>
<dbReference type="Proteomes" id="UP000219167">
    <property type="component" value="Unassembled WGS sequence"/>
</dbReference>
<proteinExistence type="predicted"/>
<dbReference type="EMBL" id="OBQD01000010">
    <property type="protein sequence ID" value="SOC42462.1"/>
    <property type="molecule type" value="Genomic_DNA"/>
</dbReference>
<name>A0A285UKW9_9HYPH</name>